<protein>
    <submittedName>
        <fullName evidence="4">2-oxoacid:acceptor oxidoreductase subunit alpha</fullName>
    </submittedName>
</protein>
<dbReference type="SUPFAM" id="SSF53323">
    <property type="entry name" value="Pyruvate-ferredoxin oxidoreductase, PFOR, domain III"/>
    <property type="match status" value="1"/>
</dbReference>
<dbReference type="Proteomes" id="UP000230935">
    <property type="component" value="Unassembled WGS sequence"/>
</dbReference>
<dbReference type="InterPro" id="IPR050722">
    <property type="entry name" value="Pyruvate:ferred/Flavod_OxRd"/>
</dbReference>
<reference evidence="5" key="1">
    <citation type="submission" date="2017-09" db="EMBL/GenBank/DDBJ databases">
        <title>Depth-based differentiation of microbial function through sediment-hosted aquifers and enrichment of novel symbionts in the deep terrestrial subsurface.</title>
        <authorList>
            <person name="Probst A.J."/>
            <person name="Ladd B."/>
            <person name="Jarett J.K."/>
            <person name="Geller-Mcgrath D.E."/>
            <person name="Sieber C.M.K."/>
            <person name="Emerson J.B."/>
            <person name="Anantharaman K."/>
            <person name="Thomas B.C."/>
            <person name="Malmstrom R."/>
            <person name="Stieglmeier M."/>
            <person name="Klingl A."/>
            <person name="Woyke T."/>
            <person name="Ryan C.M."/>
            <person name="Banfield J.F."/>
        </authorList>
    </citation>
    <scope>NUCLEOTIDE SEQUENCE [LARGE SCALE GENOMIC DNA]</scope>
</reference>
<evidence type="ECO:0000256" key="1">
    <source>
        <dbReference type="ARBA" id="ARBA00023002"/>
    </source>
</evidence>
<dbReference type="AlphaFoldDB" id="A0A2H0W0P1"/>
<feature type="domain" description="Pyruvate flavodoxin/ferredoxin oxidoreductase pyrimidine binding" evidence="3">
    <location>
        <begin position="223"/>
        <end position="448"/>
    </location>
</feature>
<dbReference type="InterPro" id="IPR019752">
    <property type="entry name" value="Pyrv/ketoisovalerate_OxRed_cat"/>
</dbReference>
<sequence>MVSYGVMKNSVFTIKFGGEAGQGQGVSGATFSKVAQRSGYHAFVYTELPSLIRGGHVTTQVTVSEEEIHAAHKEVNVLVALNREVIDWHLDELTDNAVILFDSSRGDIKDMSFLKGKKVTLHQLPLSELVQQVGSKPITANVVMTAAIFALVGFKLEPLNDLIKETFTRKGEEIVQDNYQAAKFGYAYGLKEFDVKNFPYKLKSGRPVKGKILVDGNQGIALGAMAAGCKFYAGYPMTPSSSILHNLAGWAEKSGMIVKHAEDEIAVVHMAIGASFAGVRSMTSTSGGGFALMSEAIALAGITETPLVAVLAQRAGPATGLPTWTEQGDLHFALHAGPGEFPRILLAPGDPKEAFELTILAHHIAEVFQVPVILLSDKYVSENPKSVPEFDQSRVKIDHGKFLDAKTVAQVKDYKRYELTKDGVSARVAPGTPGAVHLANSDEHDEHGFSIEGWQPEIRKKMVDKRYAKVPAITKLMPKPKLYGVKSADVTLVGWGSTKGPVLEAMKEIPANKVNFIHFTGLNPLDKASVEKILQGRKKIVTIENNHDGQLAQLLGQEIQFKPDNQLLTYSGRQFYPEEIIDAVKKL</sequence>
<keyword evidence="1" id="KW-0560">Oxidoreductase</keyword>
<evidence type="ECO:0000313" key="4">
    <source>
        <dbReference type="EMBL" id="PIS04886.1"/>
    </source>
</evidence>
<dbReference type="InterPro" id="IPR009014">
    <property type="entry name" value="Transketo_C/PFOR_II"/>
</dbReference>
<dbReference type="EMBL" id="PEZZ01000033">
    <property type="protein sequence ID" value="PIS04886.1"/>
    <property type="molecule type" value="Genomic_DNA"/>
</dbReference>
<dbReference type="Pfam" id="PF01558">
    <property type="entry name" value="POR"/>
    <property type="match status" value="1"/>
</dbReference>
<dbReference type="PANTHER" id="PTHR32154:SF20">
    <property type="entry name" value="2-OXOGLUTARATE OXIDOREDUCTASE SUBUNIT KORA"/>
    <property type="match status" value="1"/>
</dbReference>
<evidence type="ECO:0000259" key="3">
    <source>
        <dbReference type="Pfam" id="PF01855"/>
    </source>
</evidence>
<comment type="caution">
    <text evidence="4">The sequence shown here is derived from an EMBL/GenBank/DDBJ whole genome shotgun (WGS) entry which is preliminary data.</text>
</comment>
<dbReference type="Pfam" id="PF01855">
    <property type="entry name" value="POR_N"/>
    <property type="match status" value="1"/>
</dbReference>
<dbReference type="NCBIfam" id="TIGR03710">
    <property type="entry name" value="OAFO_sf"/>
    <property type="match status" value="1"/>
</dbReference>
<feature type="domain" description="Pyruvate/ketoisovalerate oxidoreductase catalytic" evidence="2">
    <location>
        <begin position="20"/>
        <end position="186"/>
    </location>
</feature>
<accession>A0A2H0W0P1</accession>
<dbReference type="Gene3D" id="3.40.50.970">
    <property type="match status" value="1"/>
</dbReference>
<dbReference type="FunFam" id="3.40.50.970:FF:000022">
    <property type="entry name" value="2-oxoglutarate ferredoxin oxidoreductase alpha subunit"/>
    <property type="match status" value="1"/>
</dbReference>
<dbReference type="SUPFAM" id="SSF52518">
    <property type="entry name" value="Thiamin diphosphate-binding fold (THDP-binding)"/>
    <property type="match status" value="1"/>
</dbReference>
<gene>
    <name evidence="4" type="ORF">COT81_04095</name>
</gene>
<dbReference type="Gene3D" id="3.40.50.920">
    <property type="match status" value="1"/>
</dbReference>
<dbReference type="InterPro" id="IPR002869">
    <property type="entry name" value="Pyrv_flavodox_OxRed_cen"/>
</dbReference>
<dbReference type="InterPro" id="IPR002880">
    <property type="entry name" value="Pyrv_Fd/Flavodoxin_OxRdtase_N"/>
</dbReference>
<dbReference type="InterPro" id="IPR029061">
    <property type="entry name" value="THDP-binding"/>
</dbReference>
<evidence type="ECO:0000259" key="2">
    <source>
        <dbReference type="Pfam" id="PF01558"/>
    </source>
</evidence>
<name>A0A2H0W0P1_9BACT</name>
<dbReference type="InterPro" id="IPR022367">
    <property type="entry name" value="2-oxoacid/accept_OxRdtase_asu"/>
</dbReference>
<evidence type="ECO:0000313" key="5">
    <source>
        <dbReference type="Proteomes" id="UP000230935"/>
    </source>
</evidence>
<dbReference type="PANTHER" id="PTHR32154">
    <property type="entry name" value="PYRUVATE-FLAVODOXIN OXIDOREDUCTASE-RELATED"/>
    <property type="match status" value="1"/>
</dbReference>
<dbReference type="CDD" id="cd07034">
    <property type="entry name" value="TPP_PYR_PFOR_IOR-alpha_like"/>
    <property type="match status" value="1"/>
</dbReference>
<dbReference type="SUPFAM" id="SSF52922">
    <property type="entry name" value="TK C-terminal domain-like"/>
    <property type="match status" value="1"/>
</dbReference>
<dbReference type="GO" id="GO:0006979">
    <property type="term" value="P:response to oxidative stress"/>
    <property type="evidence" value="ECO:0007669"/>
    <property type="project" value="TreeGrafter"/>
</dbReference>
<dbReference type="Gene3D" id="3.40.920.10">
    <property type="entry name" value="Pyruvate-ferredoxin oxidoreductase, PFOR, domain III"/>
    <property type="match status" value="1"/>
</dbReference>
<dbReference type="GO" id="GO:0016903">
    <property type="term" value="F:oxidoreductase activity, acting on the aldehyde or oxo group of donors"/>
    <property type="evidence" value="ECO:0007669"/>
    <property type="project" value="InterPro"/>
</dbReference>
<organism evidence="4 5">
    <name type="scientific">Candidatus Buchananbacteria bacterium CG10_big_fil_rev_8_21_14_0_10_42_9</name>
    <dbReference type="NCBI Taxonomy" id="1974526"/>
    <lineage>
        <taxon>Bacteria</taxon>
        <taxon>Candidatus Buchananiibacteriota</taxon>
    </lineage>
</organism>
<proteinExistence type="predicted"/>